<dbReference type="GO" id="GO:0042537">
    <property type="term" value="P:benzene-containing compound metabolic process"/>
    <property type="evidence" value="ECO:0007669"/>
    <property type="project" value="InterPro"/>
</dbReference>
<dbReference type="GO" id="GO:0051287">
    <property type="term" value="F:NAD binding"/>
    <property type="evidence" value="ECO:0007669"/>
    <property type="project" value="InterPro"/>
</dbReference>
<dbReference type="Proteomes" id="UP000002705">
    <property type="component" value="Chromosome 2"/>
</dbReference>
<dbReference type="PANTHER" id="PTHR30466">
    <property type="entry name" value="FLAVIN REDUCTASE"/>
    <property type="match status" value="1"/>
</dbReference>
<dbReference type="InterPro" id="IPR050268">
    <property type="entry name" value="NADH-dep_flavin_reductase"/>
</dbReference>
<dbReference type="PANTHER" id="PTHR30466:SF1">
    <property type="entry name" value="FMN REDUCTASE (NADH) RUTF"/>
    <property type="match status" value="1"/>
</dbReference>
<evidence type="ECO:0000313" key="9">
    <source>
        <dbReference type="EMBL" id="ABB12617.1"/>
    </source>
</evidence>
<dbReference type="InterPro" id="IPR012349">
    <property type="entry name" value="Split_barrel_FMN-bd"/>
</dbReference>
<evidence type="ECO:0000256" key="3">
    <source>
        <dbReference type="ARBA" id="ARBA00015398"/>
    </source>
</evidence>
<keyword evidence="5" id="KW-0058">Aromatic hydrocarbons catabolism</keyword>
<dbReference type="InterPro" id="IPR002563">
    <property type="entry name" value="Flavin_Rdtase-like_dom"/>
</dbReference>
<dbReference type="InterPro" id="IPR011982">
    <property type="entry name" value="HPA_mOase_red"/>
</dbReference>
<keyword evidence="6 9" id="KW-0560">Oxidoreductase</keyword>
<feature type="domain" description="Flavin reductase like" evidence="8">
    <location>
        <begin position="61"/>
        <end position="208"/>
    </location>
</feature>
<dbReference type="GO" id="GO:0006208">
    <property type="term" value="P:pyrimidine nucleobase catabolic process"/>
    <property type="evidence" value="ECO:0007669"/>
    <property type="project" value="TreeGrafter"/>
</dbReference>
<dbReference type="SMART" id="SM00903">
    <property type="entry name" value="Flavin_Reduct"/>
    <property type="match status" value="1"/>
</dbReference>
<dbReference type="KEGG" id="bur:Bcep18194_B2506"/>
<keyword evidence="10" id="KW-1185">Reference proteome</keyword>
<accession>Q392J9</accession>
<dbReference type="NCBIfam" id="TIGR02296">
    <property type="entry name" value="HpaC"/>
    <property type="match status" value="1"/>
</dbReference>
<dbReference type="Gene3D" id="2.30.110.10">
    <property type="entry name" value="Electron Transport, Fmn-binding Protein, Chain A"/>
    <property type="match status" value="1"/>
</dbReference>
<dbReference type="AlphaFoldDB" id="Q392J9"/>
<evidence type="ECO:0000259" key="8">
    <source>
        <dbReference type="SMART" id="SM00903"/>
    </source>
</evidence>
<evidence type="ECO:0000256" key="2">
    <source>
        <dbReference type="ARBA" id="ARBA00006032"/>
    </source>
</evidence>
<dbReference type="GO" id="GO:0010181">
    <property type="term" value="F:FMN binding"/>
    <property type="evidence" value="ECO:0007669"/>
    <property type="project" value="InterPro"/>
</dbReference>
<dbReference type="UniPathway" id="UPA00208">
    <property type="reaction ID" value="UER00416"/>
</dbReference>
<dbReference type="SUPFAM" id="SSF50475">
    <property type="entry name" value="FMN-binding split barrel"/>
    <property type="match status" value="1"/>
</dbReference>
<dbReference type="GO" id="GO:0016651">
    <property type="term" value="F:oxidoreductase activity, acting on NAD(P)H"/>
    <property type="evidence" value="ECO:0007669"/>
    <property type="project" value="InterPro"/>
</dbReference>
<dbReference type="GO" id="GO:0042602">
    <property type="term" value="F:riboflavin reductase (NADPH) activity"/>
    <property type="evidence" value="ECO:0007669"/>
    <property type="project" value="TreeGrafter"/>
</dbReference>
<dbReference type="PATRIC" id="fig|482957.22.peg.6289"/>
<comment type="pathway">
    <text evidence="1">Aromatic compound metabolism; 4-hydroxyphenylacetate degradation; pyruvate and succinate semialdehyde from 4-hydroxyphenylacetate: step 1/7.</text>
</comment>
<comment type="similarity">
    <text evidence="2">Belongs to the non-flavoprotein flavin reductase family. HpaC subfamily.</text>
</comment>
<evidence type="ECO:0000256" key="5">
    <source>
        <dbReference type="ARBA" id="ARBA00022797"/>
    </source>
</evidence>
<evidence type="ECO:0000256" key="4">
    <source>
        <dbReference type="ARBA" id="ARBA00022630"/>
    </source>
</evidence>
<sequence length="216" mass="23666">MVAGIFATYAWVIVGDPARHRQCRTIAAFVHSGAPMSSTTDIQRPARVEPTDAQKAFRQAMAHLGAAVNVITTAGPHGRCGITASAVCSVTDTPPTLLVCLNRSSAMRATFERNRHVCINVLPAEHEQLARHFAGLTDLPMERRFDLPVWDRGEQDVPVLRDALASLQGTIADMKEVGSHSVMFIEATSIRVRDDGDSLIYFSRAFHRVSRTACVR</sequence>
<protein>
    <recommendedName>
        <fullName evidence="3">4-hydroxyphenylacetate 3-monooxygenase reductase component</fullName>
    </recommendedName>
</protein>
<evidence type="ECO:0000256" key="6">
    <source>
        <dbReference type="ARBA" id="ARBA00023002"/>
    </source>
</evidence>
<gene>
    <name evidence="9" type="ordered locus">Bcep18194_B2506</name>
</gene>
<evidence type="ECO:0000313" key="10">
    <source>
        <dbReference type="Proteomes" id="UP000002705"/>
    </source>
</evidence>
<name>Q392J9_BURL3</name>
<reference evidence="9" key="1">
    <citation type="submission" date="2005-10" db="EMBL/GenBank/DDBJ databases">
        <title>Complete sequence of chromosome 2 of Burkholderia sp. 383.</title>
        <authorList>
            <consortium name="US DOE Joint Genome Institute"/>
            <person name="Copeland A."/>
            <person name="Lucas S."/>
            <person name="Lapidus A."/>
            <person name="Barry K."/>
            <person name="Detter J.C."/>
            <person name="Glavina T."/>
            <person name="Hammon N."/>
            <person name="Israni S."/>
            <person name="Pitluck S."/>
            <person name="Chain P."/>
            <person name="Malfatti S."/>
            <person name="Shin M."/>
            <person name="Vergez L."/>
            <person name="Schmutz J."/>
            <person name="Larimer F."/>
            <person name="Land M."/>
            <person name="Kyrpides N."/>
            <person name="Lykidis A."/>
            <person name="Richardson P."/>
        </authorList>
    </citation>
    <scope>NUCLEOTIDE SEQUENCE [LARGE SCALE GENOMIC DNA]</scope>
    <source>
        <strain evidence="9">383</strain>
    </source>
</reference>
<evidence type="ECO:0000256" key="1">
    <source>
        <dbReference type="ARBA" id="ARBA00005112"/>
    </source>
</evidence>
<keyword evidence="7" id="KW-0520">NAD</keyword>
<organism evidence="9 10">
    <name type="scientific">Burkholderia lata (strain ATCC 17760 / DSM 23089 / LMG 22485 / NCIMB 9086 / R18194 / 383)</name>
    <dbReference type="NCBI Taxonomy" id="482957"/>
    <lineage>
        <taxon>Bacteria</taxon>
        <taxon>Pseudomonadati</taxon>
        <taxon>Pseudomonadota</taxon>
        <taxon>Betaproteobacteria</taxon>
        <taxon>Burkholderiales</taxon>
        <taxon>Burkholderiaceae</taxon>
        <taxon>Burkholderia</taxon>
        <taxon>Burkholderia cepacia complex</taxon>
    </lineage>
</organism>
<dbReference type="HOGENOM" id="CLU_059021_2_2_4"/>
<proteinExistence type="inferred from homology"/>
<dbReference type="EMBL" id="CP000152">
    <property type="protein sequence ID" value="ABB12617.1"/>
    <property type="molecule type" value="Genomic_DNA"/>
</dbReference>
<dbReference type="Pfam" id="PF01613">
    <property type="entry name" value="Flavin_Reduct"/>
    <property type="match status" value="1"/>
</dbReference>
<evidence type="ECO:0000256" key="7">
    <source>
        <dbReference type="ARBA" id="ARBA00023027"/>
    </source>
</evidence>
<keyword evidence="4" id="KW-0285">Flavoprotein</keyword>